<name>A0A147HXP6_9SPHN</name>
<dbReference type="EMBL" id="LDTD01000063">
    <property type="protein sequence ID" value="KTT69687.1"/>
    <property type="molecule type" value="Genomic_DNA"/>
</dbReference>
<feature type="signal peptide" evidence="6">
    <location>
        <begin position="1"/>
        <end position="32"/>
    </location>
</feature>
<comment type="subcellular location">
    <subcellularLocation>
        <location evidence="1">Membrane</location>
    </subcellularLocation>
</comment>
<sequence length="668" mass="71086">MMVRVGRPCRSAAILMIAMGVGGTGWSGRALAQTATPTAPTNQTVPTGAPPEVDDPTMLDPSAPLAPLPEIGVAWPDLATAPGDPAGVMAATVDAAAERRYHWKVEGIDGAGALVRQRFEQLSSLDNHDGEPANAAQLDRRAREDAALLTNLLRGAGYYDAQVVTRIEPGDQPTVVLEATPGNLYRFAGVTLAGVQAAGDKAAPLEKAFGIKPGDPVDADTIVAGEAKLKAAVGEEGFPFAKVGDPQIVVDRAARTATLDLSVDPGSSRRYGRIVMANDKLFDARHVQDIARFQPGQPYDSAGLDDLRRALVQTGLVSSVDVKPVPGDTPDTVNIAVALEPAPPHTIAGELGYGTGEGASATINWTDRNFFPPEGALTLRSVLGTREQLGAVVFRRNNFQGRDRVLTAQFSAAHILRDAYEAKTLSLSGGLERQTNIFFQKTWTWSLGAELLTSDERDVIESTGEPRRRTFFIGALPTSLNYDGSDDLLNPTRGFRLGGRLSPEVSLQGSVFGYTRTQIDASLYHPFGERVVLAARTRLGTILGAPRDQIAPSRRFYAGGGASVRGYGFQAIGPRDANNDPIGGRSLAEFSIEARVRTFGNFGIVPFLDAGNISTTPLPRLTGLRFGTGLGVRYYSNFGPIRLDVGTPLNPQKGDSRVAVYVSLGQAF</sequence>
<dbReference type="Proteomes" id="UP000072867">
    <property type="component" value="Unassembled WGS sequence"/>
</dbReference>
<keyword evidence="2" id="KW-1134">Transmembrane beta strand</keyword>
<reference evidence="9 10" key="1">
    <citation type="journal article" date="2016" name="Front. Microbiol.">
        <title>Genomic Resource of Rice Seed Associated Bacteria.</title>
        <authorList>
            <person name="Midha S."/>
            <person name="Bansal K."/>
            <person name="Sharma S."/>
            <person name="Kumar N."/>
            <person name="Patil P.P."/>
            <person name="Chaudhry V."/>
            <person name="Patil P.B."/>
        </authorList>
    </citation>
    <scope>NUCLEOTIDE SEQUENCE [LARGE SCALE GENOMIC DNA]</scope>
    <source>
        <strain evidence="9 10">NS319</strain>
    </source>
</reference>
<proteinExistence type="predicted"/>
<evidence type="ECO:0000313" key="10">
    <source>
        <dbReference type="Proteomes" id="UP000072867"/>
    </source>
</evidence>
<dbReference type="Pfam" id="PF07244">
    <property type="entry name" value="POTRA"/>
    <property type="match status" value="1"/>
</dbReference>
<feature type="chain" id="PRO_5007548093" evidence="6">
    <location>
        <begin position="33"/>
        <end position="668"/>
    </location>
</feature>
<dbReference type="PANTHER" id="PTHR12815">
    <property type="entry name" value="SORTING AND ASSEMBLY MACHINERY SAMM50 PROTEIN FAMILY MEMBER"/>
    <property type="match status" value="1"/>
</dbReference>
<protein>
    <submittedName>
        <fullName evidence="9">Outer membrane protein</fullName>
    </submittedName>
</protein>
<keyword evidence="4" id="KW-0472">Membrane</keyword>
<feature type="region of interest" description="Disordered" evidence="5">
    <location>
        <begin position="34"/>
        <end position="53"/>
    </location>
</feature>
<dbReference type="InterPro" id="IPR000184">
    <property type="entry name" value="Bac_surfAg_D15"/>
</dbReference>
<evidence type="ECO:0000313" key="9">
    <source>
        <dbReference type="EMBL" id="KTT69687.1"/>
    </source>
</evidence>
<feature type="compositionally biased region" description="Low complexity" evidence="5">
    <location>
        <begin position="34"/>
        <end position="47"/>
    </location>
</feature>
<feature type="domain" description="Bacterial surface antigen (D15)" evidence="7">
    <location>
        <begin position="376"/>
        <end position="668"/>
    </location>
</feature>
<accession>A0A147HXP6</accession>
<evidence type="ECO:0000256" key="5">
    <source>
        <dbReference type="SAM" id="MobiDB-lite"/>
    </source>
</evidence>
<organism evidence="9 10">
    <name type="scientific">Sphingomonas sanguinis</name>
    <dbReference type="NCBI Taxonomy" id="33051"/>
    <lineage>
        <taxon>Bacteria</taxon>
        <taxon>Pseudomonadati</taxon>
        <taxon>Pseudomonadota</taxon>
        <taxon>Alphaproteobacteria</taxon>
        <taxon>Sphingomonadales</taxon>
        <taxon>Sphingomonadaceae</taxon>
        <taxon>Sphingomonas</taxon>
    </lineage>
</organism>
<dbReference type="Gene3D" id="3.10.20.310">
    <property type="entry name" value="membrane protein fhac"/>
    <property type="match status" value="2"/>
</dbReference>
<dbReference type="PANTHER" id="PTHR12815:SF18">
    <property type="entry name" value="SORTING AND ASSEMBLY MACHINERY COMPONENT 50 HOMOLOG"/>
    <property type="match status" value="1"/>
</dbReference>
<evidence type="ECO:0000256" key="4">
    <source>
        <dbReference type="ARBA" id="ARBA00023136"/>
    </source>
</evidence>
<dbReference type="Gene3D" id="2.40.160.50">
    <property type="entry name" value="membrane protein fhac: a member of the omp85/tpsb transporter family"/>
    <property type="match status" value="1"/>
</dbReference>
<evidence type="ECO:0000256" key="6">
    <source>
        <dbReference type="SAM" id="SignalP"/>
    </source>
</evidence>
<dbReference type="Pfam" id="PF01103">
    <property type="entry name" value="Omp85"/>
    <property type="match status" value="1"/>
</dbReference>
<keyword evidence="3" id="KW-0812">Transmembrane</keyword>
<evidence type="ECO:0000256" key="2">
    <source>
        <dbReference type="ARBA" id="ARBA00022452"/>
    </source>
</evidence>
<dbReference type="AlphaFoldDB" id="A0A147HXP6"/>
<evidence type="ECO:0000256" key="1">
    <source>
        <dbReference type="ARBA" id="ARBA00004370"/>
    </source>
</evidence>
<keyword evidence="6" id="KW-0732">Signal</keyword>
<dbReference type="GO" id="GO:0019867">
    <property type="term" value="C:outer membrane"/>
    <property type="evidence" value="ECO:0007669"/>
    <property type="project" value="InterPro"/>
</dbReference>
<comment type="caution">
    <text evidence="9">The sequence shown here is derived from an EMBL/GenBank/DDBJ whole genome shotgun (WGS) entry which is preliminary data.</text>
</comment>
<evidence type="ECO:0000256" key="3">
    <source>
        <dbReference type="ARBA" id="ARBA00022692"/>
    </source>
</evidence>
<evidence type="ECO:0000259" key="8">
    <source>
        <dbReference type="Pfam" id="PF07244"/>
    </source>
</evidence>
<dbReference type="PATRIC" id="fig|33051.3.peg.3126"/>
<feature type="domain" description="POTRA" evidence="8">
    <location>
        <begin position="185"/>
        <end position="266"/>
    </location>
</feature>
<evidence type="ECO:0000259" key="7">
    <source>
        <dbReference type="Pfam" id="PF01103"/>
    </source>
</evidence>
<dbReference type="InterPro" id="IPR039910">
    <property type="entry name" value="D15-like"/>
</dbReference>
<gene>
    <name evidence="9" type="ORF">NS319_09790</name>
</gene>
<dbReference type="InterPro" id="IPR010827">
    <property type="entry name" value="BamA/TamA_POTRA"/>
</dbReference>
<dbReference type="STRING" id="33051.SB4_02190"/>
<dbReference type="RefSeq" id="WP_058733456.1">
    <property type="nucleotide sequence ID" value="NZ_LDTD01000063.1"/>
</dbReference>